<dbReference type="SUPFAM" id="SSF69593">
    <property type="entry name" value="Glycerol-3-phosphate (1)-acyltransferase"/>
    <property type="match status" value="1"/>
</dbReference>
<reference evidence="2 3" key="1">
    <citation type="submission" date="2018-01" db="EMBL/GenBank/DDBJ databases">
        <title>The draft genome sequence of Halioglobus lutimaris HF004.</title>
        <authorList>
            <person name="Du Z.-J."/>
            <person name="Shi M.-J."/>
        </authorList>
    </citation>
    <scope>NUCLEOTIDE SEQUENCE [LARGE SCALE GENOMIC DNA]</scope>
    <source>
        <strain evidence="2 3">HF004</strain>
    </source>
</reference>
<dbReference type="OrthoDB" id="5496738at2"/>
<keyword evidence="2" id="KW-0808">Transferase</keyword>
<evidence type="ECO:0000313" key="3">
    <source>
        <dbReference type="Proteomes" id="UP000235005"/>
    </source>
</evidence>
<protein>
    <submittedName>
        <fullName evidence="2">Acyltransferase</fullName>
    </submittedName>
</protein>
<dbReference type="GO" id="GO:0016746">
    <property type="term" value="F:acyltransferase activity"/>
    <property type="evidence" value="ECO:0007669"/>
    <property type="project" value="UniProtKB-KW"/>
</dbReference>
<dbReference type="GO" id="GO:0016020">
    <property type="term" value="C:membrane"/>
    <property type="evidence" value="ECO:0007669"/>
    <property type="project" value="TreeGrafter"/>
</dbReference>
<dbReference type="PANTHER" id="PTHR22753">
    <property type="entry name" value="TRANSMEMBRANE PROTEIN 68"/>
    <property type="match status" value="1"/>
</dbReference>
<dbReference type="Proteomes" id="UP000235005">
    <property type="component" value="Unassembled WGS sequence"/>
</dbReference>
<name>A0A2N5X061_9GAMM</name>
<proteinExistence type="predicted"/>
<accession>A0A2N5X061</accession>
<keyword evidence="3" id="KW-1185">Reference proteome</keyword>
<dbReference type="InterPro" id="IPR002123">
    <property type="entry name" value="Plipid/glycerol_acylTrfase"/>
</dbReference>
<dbReference type="AlphaFoldDB" id="A0A2N5X061"/>
<gene>
    <name evidence="2" type="ORF">C0039_14620</name>
</gene>
<organism evidence="2 3">
    <name type="scientific">Pseudohalioglobus lutimaris</name>
    <dbReference type="NCBI Taxonomy" id="1737061"/>
    <lineage>
        <taxon>Bacteria</taxon>
        <taxon>Pseudomonadati</taxon>
        <taxon>Pseudomonadota</taxon>
        <taxon>Gammaproteobacteria</taxon>
        <taxon>Cellvibrionales</taxon>
        <taxon>Halieaceae</taxon>
        <taxon>Pseudohalioglobus</taxon>
    </lineage>
</organism>
<dbReference type="SMART" id="SM00563">
    <property type="entry name" value="PlsC"/>
    <property type="match status" value="1"/>
</dbReference>
<comment type="caution">
    <text evidence="2">The sequence shown here is derived from an EMBL/GenBank/DDBJ whole genome shotgun (WGS) entry which is preliminary data.</text>
</comment>
<feature type="domain" description="Phospholipid/glycerol acyltransferase" evidence="1">
    <location>
        <begin position="9"/>
        <end position="125"/>
    </location>
</feature>
<evidence type="ECO:0000259" key="1">
    <source>
        <dbReference type="SMART" id="SM00563"/>
    </source>
</evidence>
<dbReference type="CDD" id="cd07987">
    <property type="entry name" value="LPLAT_MGAT-like"/>
    <property type="match status" value="1"/>
</dbReference>
<dbReference type="EMBL" id="PKUS01000022">
    <property type="protein sequence ID" value="PLW67874.1"/>
    <property type="molecule type" value="Genomic_DNA"/>
</dbReference>
<keyword evidence="2" id="KW-0012">Acyltransferase</keyword>
<evidence type="ECO:0000313" key="2">
    <source>
        <dbReference type="EMBL" id="PLW67874.1"/>
    </source>
</evidence>
<dbReference type="PANTHER" id="PTHR22753:SF14">
    <property type="entry name" value="MONOACYLGLYCEROL_DIACYLGLYCEROL O-ACYLTRANSFERASE"/>
    <property type="match status" value="1"/>
</dbReference>
<sequence>MRALIHNAALFVGNHSGFGLDGFVICPILYHEAGRFVRAMGDNALLQNPKVGDLLIKSGMIPAHPEVCGAMMEDGVDLLVFPGGAHEAIKSEADKYSLLWKERYGFVRMAARHGYPITPFALVGADEFYDQVIESREFADSLPGKLLRKAGVLTDDWRDDMMPFIPKGALSTLLPKPQHCYLAFGEPVSVPHYPDGKTVPKSVLNRVRDETAASIDTMLRDMLVLRAQEKRNDSFIRRLLSR</sequence>
<dbReference type="Pfam" id="PF01553">
    <property type="entry name" value="Acyltransferase"/>
    <property type="match status" value="1"/>
</dbReference>
<dbReference type="RefSeq" id="WP_101518466.1">
    <property type="nucleotide sequence ID" value="NZ_PKUS01000022.1"/>
</dbReference>